<evidence type="ECO:0000256" key="8">
    <source>
        <dbReference type="ARBA" id="ARBA00031347"/>
    </source>
</evidence>
<dbReference type="Proteomes" id="UP000295083">
    <property type="component" value="Unassembled WGS sequence"/>
</dbReference>
<keyword evidence="5" id="KW-0653">Protein transport</keyword>
<evidence type="ECO:0000256" key="2">
    <source>
        <dbReference type="ARBA" id="ARBA00006419"/>
    </source>
</evidence>
<evidence type="ECO:0000256" key="5">
    <source>
        <dbReference type="ARBA" id="ARBA00022927"/>
    </source>
</evidence>
<evidence type="ECO:0000313" key="9">
    <source>
        <dbReference type="EMBL" id="TDZ28207.1"/>
    </source>
</evidence>
<comment type="similarity">
    <text evidence="2">Belongs to the COG8 family.</text>
</comment>
<evidence type="ECO:0000313" key="10">
    <source>
        <dbReference type="Proteomes" id="UP000295083"/>
    </source>
</evidence>
<organism evidence="9 10">
    <name type="scientific">Colletotrichum spinosum</name>
    <dbReference type="NCBI Taxonomy" id="1347390"/>
    <lineage>
        <taxon>Eukaryota</taxon>
        <taxon>Fungi</taxon>
        <taxon>Dikarya</taxon>
        <taxon>Ascomycota</taxon>
        <taxon>Pezizomycotina</taxon>
        <taxon>Sordariomycetes</taxon>
        <taxon>Hypocreomycetidae</taxon>
        <taxon>Glomerellales</taxon>
        <taxon>Glomerellaceae</taxon>
        <taxon>Colletotrichum</taxon>
        <taxon>Colletotrichum orbiculare species complex</taxon>
    </lineage>
</organism>
<keyword evidence="4" id="KW-0813">Transport</keyword>
<dbReference type="GO" id="GO:0017119">
    <property type="term" value="C:Golgi transport complex"/>
    <property type="evidence" value="ECO:0007669"/>
    <property type="project" value="InterPro"/>
</dbReference>
<accession>A0A4R8PRE4</accession>
<dbReference type="Pfam" id="PF04124">
    <property type="entry name" value="Dor1"/>
    <property type="match status" value="1"/>
</dbReference>
<dbReference type="GO" id="GO:0006891">
    <property type="term" value="P:intra-Golgi vesicle-mediated transport"/>
    <property type="evidence" value="ECO:0007669"/>
    <property type="project" value="TreeGrafter"/>
</dbReference>
<keyword evidence="10" id="KW-1185">Reference proteome</keyword>
<sequence>MADLLSDLLDTRQSSAALPNSTPRATRLAYLTYLADESLLSLTSQEPQSLAQSSQSLLFSLQGVSKRAHKSVIDSASHHDSLTHALPTLVADTADLRNAIPKLDKEALRFSTAYSKTVDNKHLAERKRALLLLRNVERLVDVLELPTLLSSAINSAPANYASALDLNAHVRRLYALYPDSALITLVSRQSDDAILKMTADLIAALKSPSLKLAASLRTVGWLRRVLPDLPSIGSASRGSQEHALSLLFLCCRVATLDATLGALQPLRELADEEKQRQVS</sequence>
<evidence type="ECO:0000256" key="4">
    <source>
        <dbReference type="ARBA" id="ARBA00022448"/>
    </source>
</evidence>
<protein>
    <recommendedName>
        <fullName evidence="3">Conserved oligomeric Golgi complex subunit 8</fullName>
    </recommendedName>
    <alternativeName>
        <fullName evidence="8">Component of oligomeric Golgi complex 8</fullName>
    </alternativeName>
</protein>
<proteinExistence type="inferred from homology"/>
<dbReference type="InterPro" id="IPR007255">
    <property type="entry name" value="COG8"/>
</dbReference>
<gene>
    <name evidence="9" type="primary">COG8</name>
    <name evidence="9" type="ORF">C8035_v001338</name>
</gene>
<evidence type="ECO:0000256" key="3">
    <source>
        <dbReference type="ARBA" id="ARBA00020983"/>
    </source>
</evidence>
<dbReference type="GO" id="GO:0000139">
    <property type="term" value="C:Golgi membrane"/>
    <property type="evidence" value="ECO:0007669"/>
    <property type="project" value="UniProtKB-SubCell"/>
</dbReference>
<dbReference type="PANTHER" id="PTHR21311">
    <property type="entry name" value="CONSERVED OLIGOMERIC GOLGI COMPLEX COMPONENT 8"/>
    <property type="match status" value="1"/>
</dbReference>
<evidence type="ECO:0000256" key="6">
    <source>
        <dbReference type="ARBA" id="ARBA00023034"/>
    </source>
</evidence>
<evidence type="ECO:0000256" key="7">
    <source>
        <dbReference type="ARBA" id="ARBA00023136"/>
    </source>
</evidence>
<dbReference type="AlphaFoldDB" id="A0A4R8PRE4"/>
<dbReference type="GO" id="GO:0015031">
    <property type="term" value="P:protein transport"/>
    <property type="evidence" value="ECO:0007669"/>
    <property type="project" value="UniProtKB-KW"/>
</dbReference>
<dbReference type="PANTHER" id="PTHR21311:SF0">
    <property type="entry name" value="CONSERVED OLIGOMERIC GOLGI COMPLEX SUBUNIT 8"/>
    <property type="match status" value="1"/>
</dbReference>
<comment type="subcellular location">
    <subcellularLocation>
        <location evidence="1">Golgi apparatus membrane</location>
        <topology evidence="1">Peripheral membrane protein</topology>
    </subcellularLocation>
</comment>
<evidence type="ECO:0000256" key="1">
    <source>
        <dbReference type="ARBA" id="ARBA00004395"/>
    </source>
</evidence>
<comment type="caution">
    <text evidence="9">The sequence shown here is derived from an EMBL/GenBank/DDBJ whole genome shotgun (WGS) entry which is preliminary data.</text>
</comment>
<name>A0A4R8PRE4_9PEZI</name>
<reference evidence="9 10" key="1">
    <citation type="submission" date="2018-11" db="EMBL/GenBank/DDBJ databases">
        <title>Genome sequence and assembly of Colletotrichum spinosum.</title>
        <authorList>
            <person name="Gan P."/>
            <person name="Shirasu K."/>
        </authorList>
    </citation>
    <scope>NUCLEOTIDE SEQUENCE [LARGE SCALE GENOMIC DNA]</scope>
    <source>
        <strain evidence="9 10">CBS 515.97</strain>
    </source>
</reference>
<keyword evidence="6" id="KW-0333">Golgi apparatus</keyword>
<keyword evidence="7" id="KW-0472">Membrane</keyword>
<dbReference type="EMBL" id="QAPG01001105">
    <property type="protein sequence ID" value="TDZ28207.1"/>
    <property type="molecule type" value="Genomic_DNA"/>
</dbReference>